<dbReference type="InterPro" id="IPR001128">
    <property type="entry name" value="Cyt_P450"/>
</dbReference>
<keyword evidence="8" id="KW-0408">Iron</keyword>
<dbReference type="PANTHER" id="PTHR24282">
    <property type="entry name" value="CYTOCHROME P450 FAMILY MEMBER"/>
    <property type="match status" value="1"/>
</dbReference>
<comment type="subcellular location">
    <subcellularLocation>
        <location evidence="1">Membrane</location>
    </subcellularLocation>
</comment>
<dbReference type="AlphaFoldDB" id="A0A7N0VDZ4"/>
<dbReference type="GO" id="GO:0020037">
    <property type="term" value="F:heme binding"/>
    <property type="evidence" value="ECO:0007669"/>
    <property type="project" value="InterPro"/>
</dbReference>
<evidence type="ECO:0008006" key="13">
    <source>
        <dbReference type="Google" id="ProtNLM"/>
    </source>
</evidence>
<keyword evidence="10" id="KW-0472">Membrane</keyword>
<evidence type="ECO:0000256" key="5">
    <source>
        <dbReference type="ARBA" id="ARBA00022723"/>
    </source>
</evidence>
<dbReference type="GO" id="GO:0005506">
    <property type="term" value="F:iron ion binding"/>
    <property type="evidence" value="ECO:0007669"/>
    <property type="project" value="InterPro"/>
</dbReference>
<dbReference type="GO" id="GO:0004497">
    <property type="term" value="F:monooxygenase activity"/>
    <property type="evidence" value="ECO:0007669"/>
    <property type="project" value="UniProtKB-KW"/>
</dbReference>
<keyword evidence="12" id="KW-1185">Reference proteome</keyword>
<keyword evidence="9" id="KW-0503">Monooxygenase</keyword>
<evidence type="ECO:0000256" key="8">
    <source>
        <dbReference type="ARBA" id="ARBA00023004"/>
    </source>
</evidence>
<dbReference type="SUPFAM" id="SSF48264">
    <property type="entry name" value="Cytochrome P450"/>
    <property type="match status" value="1"/>
</dbReference>
<evidence type="ECO:0000256" key="9">
    <source>
        <dbReference type="ARBA" id="ARBA00023033"/>
    </source>
</evidence>
<protein>
    <recommendedName>
        <fullName evidence="13">Cytochrome P450</fullName>
    </recommendedName>
</protein>
<dbReference type="Proteomes" id="UP000594263">
    <property type="component" value="Unplaced"/>
</dbReference>
<keyword evidence="4" id="KW-0812">Transmembrane</keyword>
<evidence type="ECO:0000313" key="11">
    <source>
        <dbReference type="EnsemblPlants" id="Kaladp0630s0062.1.v1.1"/>
    </source>
</evidence>
<evidence type="ECO:0000256" key="3">
    <source>
        <dbReference type="ARBA" id="ARBA00022617"/>
    </source>
</evidence>
<dbReference type="Gramene" id="Kaladp0630s0062.1.v1.1">
    <property type="protein sequence ID" value="Kaladp0630s0062.1.v1.1"/>
    <property type="gene ID" value="Kaladp0630s0062.v1.1"/>
</dbReference>
<dbReference type="InterPro" id="IPR050665">
    <property type="entry name" value="Cytochrome_P450_Monooxygen"/>
</dbReference>
<dbReference type="OMA" id="EAITICT"/>
<dbReference type="InterPro" id="IPR036396">
    <property type="entry name" value="Cyt_P450_sf"/>
</dbReference>
<keyword evidence="6" id="KW-1133">Transmembrane helix</keyword>
<evidence type="ECO:0000256" key="2">
    <source>
        <dbReference type="ARBA" id="ARBA00010617"/>
    </source>
</evidence>
<dbReference type="GO" id="GO:0016020">
    <property type="term" value="C:membrane"/>
    <property type="evidence" value="ECO:0007669"/>
    <property type="project" value="UniProtKB-SubCell"/>
</dbReference>
<sequence length="458" mass="51477">MGIQVTWLAFAVALGVVLVTGLQKAFNSMWLRPKKIESRLRQQGLRGNSFRFLYGDLKDSIEAEKEATSEAMSLSDDIVPRLLPFIDHSIKKHGKNSFLWMGSAAWVNIMEPELIREAFTKIRVFHKPAPNPLVELLGTGLASYEGERWAKHRRLINPAFHVEKLKSMLPSIHLSCSETVARWETLVADGGSCELDVWPELQRMMRDVISRTAFGSCYEEGKRIFEKQKELADLALQVVQTLYIPGWRFLPTKTNRRMRKLDGEIQATLRTIIGRKEEAGSGDLLGILVESNLKEIEEHGNERKAGLTLKEVMEECKLFYFAGQETTSSLLVWAMILLGVHEEWQARARAERNLCRVEIDEMSTFSGEEADEPIARIGDATPPPANLGGFRRRGSARMAGLVSDGVRTELVRPMKIALWEEEAATAGEAITICTWMMMKMKACLEVREDAAASGVLGL</sequence>
<reference evidence="11" key="1">
    <citation type="submission" date="2021-01" db="UniProtKB">
        <authorList>
            <consortium name="EnsemblPlants"/>
        </authorList>
    </citation>
    <scope>IDENTIFICATION</scope>
</reference>
<dbReference type="Gene3D" id="1.10.630.10">
    <property type="entry name" value="Cytochrome P450"/>
    <property type="match status" value="1"/>
</dbReference>
<keyword evidence="5" id="KW-0479">Metal-binding</keyword>
<dbReference type="GO" id="GO:0016705">
    <property type="term" value="F:oxidoreductase activity, acting on paired donors, with incorporation or reduction of molecular oxygen"/>
    <property type="evidence" value="ECO:0007669"/>
    <property type="project" value="InterPro"/>
</dbReference>
<evidence type="ECO:0000313" key="12">
    <source>
        <dbReference type="Proteomes" id="UP000594263"/>
    </source>
</evidence>
<accession>A0A7N0VDZ4</accession>
<evidence type="ECO:0000256" key="6">
    <source>
        <dbReference type="ARBA" id="ARBA00022989"/>
    </source>
</evidence>
<name>A0A7N0VDZ4_KALFE</name>
<organism evidence="11 12">
    <name type="scientific">Kalanchoe fedtschenkoi</name>
    <name type="common">Lavender scallops</name>
    <name type="synonym">South American air plant</name>
    <dbReference type="NCBI Taxonomy" id="63787"/>
    <lineage>
        <taxon>Eukaryota</taxon>
        <taxon>Viridiplantae</taxon>
        <taxon>Streptophyta</taxon>
        <taxon>Embryophyta</taxon>
        <taxon>Tracheophyta</taxon>
        <taxon>Spermatophyta</taxon>
        <taxon>Magnoliopsida</taxon>
        <taxon>eudicotyledons</taxon>
        <taxon>Gunneridae</taxon>
        <taxon>Pentapetalae</taxon>
        <taxon>Saxifragales</taxon>
        <taxon>Crassulaceae</taxon>
        <taxon>Kalanchoe</taxon>
    </lineage>
</organism>
<dbReference type="Pfam" id="PF00067">
    <property type="entry name" value="p450"/>
    <property type="match status" value="1"/>
</dbReference>
<keyword evidence="7" id="KW-0560">Oxidoreductase</keyword>
<keyword evidence="3" id="KW-0349">Heme</keyword>
<comment type="similarity">
    <text evidence="2">Belongs to the cytochrome P450 family.</text>
</comment>
<dbReference type="EnsemblPlants" id="Kaladp0630s0062.1.v1.1">
    <property type="protein sequence ID" value="Kaladp0630s0062.1.v1.1"/>
    <property type="gene ID" value="Kaladp0630s0062.v1.1"/>
</dbReference>
<proteinExistence type="inferred from homology"/>
<evidence type="ECO:0000256" key="1">
    <source>
        <dbReference type="ARBA" id="ARBA00004370"/>
    </source>
</evidence>
<dbReference type="PANTHER" id="PTHR24282:SF255">
    <property type="entry name" value="CYTOCHROME P450 72A11-RELATED"/>
    <property type="match status" value="1"/>
</dbReference>
<evidence type="ECO:0000256" key="4">
    <source>
        <dbReference type="ARBA" id="ARBA00022692"/>
    </source>
</evidence>
<evidence type="ECO:0000256" key="10">
    <source>
        <dbReference type="ARBA" id="ARBA00023136"/>
    </source>
</evidence>
<evidence type="ECO:0000256" key="7">
    <source>
        <dbReference type="ARBA" id="ARBA00023002"/>
    </source>
</evidence>